<dbReference type="OrthoDB" id="9801472at2"/>
<dbReference type="PROSITE" id="PS51722">
    <property type="entry name" value="G_TR_2"/>
    <property type="match status" value="1"/>
</dbReference>
<keyword evidence="6" id="KW-1185">Reference proteome</keyword>
<dbReference type="EMBL" id="VFOW01000001">
    <property type="protein sequence ID" value="TQL79618.1"/>
    <property type="molecule type" value="Genomic_DNA"/>
</dbReference>
<dbReference type="InterPro" id="IPR000795">
    <property type="entry name" value="T_Tr_GTP-bd_dom"/>
</dbReference>
<dbReference type="SUPFAM" id="SSF52540">
    <property type="entry name" value="P-loop containing nucleoside triphosphate hydrolases"/>
    <property type="match status" value="1"/>
</dbReference>
<keyword evidence="2" id="KW-0648">Protein biosynthesis</keyword>
<dbReference type="InterPro" id="IPR035647">
    <property type="entry name" value="EFG_III/V"/>
</dbReference>
<dbReference type="GO" id="GO:0003924">
    <property type="term" value="F:GTPase activity"/>
    <property type="evidence" value="ECO:0007669"/>
    <property type="project" value="InterPro"/>
</dbReference>
<dbReference type="Gene3D" id="3.40.50.300">
    <property type="entry name" value="P-loop containing nucleotide triphosphate hydrolases"/>
    <property type="match status" value="1"/>
</dbReference>
<dbReference type="PANTHER" id="PTHR43261:SF1">
    <property type="entry name" value="RIBOSOME-RELEASING FACTOR 2, MITOCHONDRIAL"/>
    <property type="match status" value="1"/>
</dbReference>
<dbReference type="SMART" id="SM00889">
    <property type="entry name" value="EFG_IV"/>
    <property type="match status" value="1"/>
</dbReference>
<evidence type="ECO:0000256" key="2">
    <source>
        <dbReference type="ARBA" id="ARBA00022917"/>
    </source>
</evidence>
<dbReference type="AlphaFoldDB" id="A0A543B457"/>
<evidence type="ECO:0000256" key="3">
    <source>
        <dbReference type="ARBA" id="ARBA00023134"/>
    </source>
</evidence>
<evidence type="ECO:0000256" key="1">
    <source>
        <dbReference type="ARBA" id="ARBA00022741"/>
    </source>
</evidence>
<evidence type="ECO:0000313" key="5">
    <source>
        <dbReference type="EMBL" id="TQL79618.1"/>
    </source>
</evidence>
<dbReference type="SUPFAM" id="SSF54980">
    <property type="entry name" value="EF-G C-terminal domain-like"/>
    <property type="match status" value="2"/>
</dbReference>
<dbReference type="NCBIfam" id="TIGR00231">
    <property type="entry name" value="small_GTP"/>
    <property type="match status" value="1"/>
</dbReference>
<dbReference type="SUPFAM" id="SSF54211">
    <property type="entry name" value="Ribosomal protein S5 domain 2-like"/>
    <property type="match status" value="1"/>
</dbReference>
<evidence type="ECO:0000259" key="4">
    <source>
        <dbReference type="PROSITE" id="PS51722"/>
    </source>
</evidence>
<dbReference type="InParanoid" id="A0A543B457"/>
<dbReference type="Pfam" id="PF03764">
    <property type="entry name" value="EFG_IV"/>
    <property type="match status" value="1"/>
</dbReference>
<dbReference type="Pfam" id="PF00679">
    <property type="entry name" value="EFG_C"/>
    <property type="match status" value="1"/>
</dbReference>
<comment type="caution">
    <text evidence="5">The sequence shown here is derived from an EMBL/GenBank/DDBJ whole genome shotgun (WGS) entry which is preliminary data.</text>
</comment>
<organism evidence="5 6">
    <name type="scientific">Stackebrandtia endophytica</name>
    <dbReference type="NCBI Taxonomy" id="1496996"/>
    <lineage>
        <taxon>Bacteria</taxon>
        <taxon>Bacillati</taxon>
        <taxon>Actinomycetota</taxon>
        <taxon>Actinomycetes</taxon>
        <taxon>Glycomycetales</taxon>
        <taxon>Glycomycetaceae</taxon>
        <taxon>Stackebrandtia</taxon>
    </lineage>
</organism>
<protein>
    <submittedName>
        <fullName evidence="5">Ribosomal protection tetracycline resistance protein</fullName>
    </submittedName>
</protein>
<dbReference type="PROSITE" id="PS00301">
    <property type="entry name" value="G_TR_1"/>
    <property type="match status" value="1"/>
</dbReference>
<dbReference type="InterPro" id="IPR020568">
    <property type="entry name" value="Ribosomal_Su5_D2-typ_SF"/>
</dbReference>
<gene>
    <name evidence="5" type="ORF">FB566_5228</name>
</gene>
<accession>A0A543B457</accession>
<dbReference type="Proteomes" id="UP000317043">
    <property type="component" value="Unassembled WGS sequence"/>
</dbReference>
<dbReference type="Pfam" id="PF00009">
    <property type="entry name" value="GTP_EFTU"/>
    <property type="match status" value="1"/>
</dbReference>
<dbReference type="InterPro" id="IPR000640">
    <property type="entry name" value="EFG_V-like"/>
</dbReference>
<keyword evidence="1" id="KW-0547">Nucleotide-binding</keyword>
<reference evidence="5 6" key="1">
    <citation type="submission" date="2019-06" db="EMBL/GenBank/DDBJ databases">
        <title>Sequencing the genomes of 1000 actinobacteria strains.</title>
        <authorList>
            <person name="Klenk H.-P."/>
        </authorList>
    </citation>
    <scope>NUCLEOTIDE SEQUENCE [LARGE SCALE GENOMIC DNA]</scope>
    <source>
        <strain evidence="5 6">DSM 45928</strain>
    </source>
</reference>
<dbReference type="PRINTS" id="PR01037">
    <property type="entry name" value="TCRTETOQM"/>
</dbReference>
<dbReference type="SUPFAM" id="SSF50447">
    <property type="entry name" value="Translation proteins"/>
    <property type="match status" value="1"/>
</dbReference>
<dbReference type="CDD" id="cd04168">
    <property type="entry name" value="TetM_like"/>
    <property type="match status" value="1"/>
</dbReference>
<dbReference type="InterPro" id="IPR005225">
    <property type="entry name" value="Small_GTP-bd"/>
</dbReference>
<dbReference type="InterPro" id="IPR027417">
    <property type="entry name" value="P-loop_NTPase"/>
</dbReference>
<dbReference type="PANTHER" id="PTHR43261">
    <property type="entry name" value="TRANSLATION ELONGATION FACTOR G-RELATED"/>
    <property type="match status" value="1"/>
</dbReference>
<dbReference type="GO" id="GO:0032790">
    <property type="term" value="P:ribosome disassembly"/>
    <property type="evidence" value="ECO:0007669"/>
    <property type="project" value="TreeGrafter"/>
</dbReference>
<feature type="domain" description="Tr-type G" evidence="4">
    <location>
        <begin position="1"/>
        <end position="246"/>
    </location>
</feature>
<dbReference type="InterPro" id="IPR009000">
    <property type="entry name" value="Transl_B-barrel_sf"/>
</dbReference>
<dbReference type="Gene3D" id="3.30.230.10">
    <property type="match status" value="1"/>
</dbReference>
<dbReference type="InterPro" id="IPR014721">
    <property type="entry name" value="Ribsml_uS5_D2-typ_fold_subgr"/>
</dbReference>
<keyword evidence="3" id="KW-0342">GTP-binding</keyword>
<dbReference type="GO" id="GO:0005525">
    <property type="term" value="F:GTP binding"/>
    <property type="evidence" value="ECO:0007669"/>
    <property type="project" value="UniProtKB-KW"/>
</dbReference>
<evidence type="ECO:0000313" key="6">
    <source>
        <dbReference type="Proteomes" id="UP000317043"/>
    </source>
</evidence>
<name>A0A543B457_9ACTN</name>
<dbReference type="RefSeq" id="WP_142045053.1">
    <property type="nucleotide sequence ID" value="NZ_JBHTGS010000002.1"/>
</dbReference>
<proteinExistence type="predicted"/>
<dbReference type="Gene3D" id="2.40.30.10">
    <property type="entry name" value="Translation factors"/>
    <property type="match status" value="1"/>
</dbReference>
<sequence length="632" mass="67609">MTYLNLGILAHVDAGKTSLTERLLFHSGVIDRVGSVDSGDTQTDSMDLERRRGITIRAAVVSFPLGDRTVNLIDTPGHSDFIGEVERVLRVLDGAVLVVSAVEGVQAQTRVLLRTLDRLGIPVLIFVNKIDRVGAEGDAMVRRIRAELTDRVVALSTVINLGTGDARPVPRRILDEEALELLTDHSDDLLKRYVDGGLDDSTGMAELTRQARAGLLHPVCFGSAATGAGIPELATAIDRFLPSAPDDGGPATGTVFKVDRDSAGRKVAYLRMRSGSIQPRSHITLHRDTAEGRVEFTAKPSSVAVFRRGGTPVPGNASCGAIATVGGLRDVAIGDRLGDAPQATDVLFTRPTLETVVTAVDPAQRMALFPALCDLADRDPLVAPHRDPESTDISVKLYGEVQKEVIASLLATEFGIEVGFERTRTIHIERPIAEAHAVEEMGQWAGTHYLATIGLALEPAGPGTGVAYRMGVERGSLPAAFHSVIEETVRGRLQKGPFGWEVTDCRITLTHSGFDNALSNGGDFRGLTSVLVRRLLEQSGTRVYEPLHEFVLTFPESHTAAVLPALSAAGASITGHAVTGSRSRLTGTLPASAIHGFEQRLPVLASGDAEFTSHPGDYRLVAGPPPRRVRRR</sequence>
<dbReference type="GO" id="GO:0006412">
    <property type="term" value="P:translation"/>
    <property type="evidence" value="ECO:0007669"/>
    <property type="project" value="UniProtKB-KW"/>
</dbReference>
<dbReference type="InterPro" id="IPR031157">
    <property type="entry name" value="G_TR_CS"/>
</dbReference>
<dbReference type="PRINTS" id="PR00315">
    <property type="entry name" value="ELONGATNFCT"/>
</dbReference>
<dbReference type="InterPro" id="IPR005517">
    <property type="entry name" value="Transl_elong_EFG/EF2_IV"/>
</dbReference>